<dbReference type="InterPro" id="IPR050361">
    <property type="entry name" value="MPP/UQCRC_Complex"/>
</dbReference>
<dbReference type="InterPro" id="IPR011249">
    <property type="entry name" value="Metalloenz_LuxS/M16"/>
</dbReference>
<evidence type="ECO:0000313" key="5">
    <source>
        <dbReference type="Proteomes" id="UP001232063"/>
    </source>
</evidence>
<feature type="domain" description="Peptidase M16 N-terminal" evidence="2">
    <location>
        <begin position="76"/>
        <end position="172"/>
    </location>
</feature>
<dbReference type="GO" id="GO:0046872">
    <property type="term" value="F:metal ion binding"/>
    <property type="evidence" value="ECO:0007669"/>
    <property type="project" value="InterPro"/>
</dbReference>
<reference evidence="4" key="1">
    <citation type="submission" date="2023-05" db="EMBL/GenBank/DDBJ databases">
        <authorList>
            <person name="Zhang X."/>
        </authorList>
    </citation>
    <scope>NUCLEOTIDE SEQUENCE</scope>
    <source>
        <strain evidence="4">BD1B2-1</strain>
    </source>
</reference>
<dbReference type="InterPro" id="IPR007863">
    <property type="entry name" value="Peptidase_M16_C"/>
</dbReference>
<protein>
    <submittedName>
        <fullName evidence="4">Pitrilysin family protein</fullName>
    </submittedName>
</protein>
<evidence type="ECO:0000259" key="2">
    <source>
        <dbReference type="Pfam" id="PF00675"/>
    </source>
</evidence>
<evidence type="ECO:0000256" key="1">
    <source>
        <dbReference type="SAM" id="SignalP"/>
    </source>
</evidence>
<dbReference type="Pfam" id="PF05193">
    <property type="entry name" value="Peptidase_M16_C"/>
    <property type="match status" value="1"/>
</dbReference>
<organism evidence="4 5">
    <name type="scientific">Xanthocytophaga agilis</name>
    <dbReference type="NCBI Taxonomy" id="3048010"/>
    <lineage>
        <taxon>Bacteria</taxon>
        <taxon>Pseudomonadati</taxon>
        <taxon>Bacteroidota</taxon>
        <taxon>Cytophagia</taxon>
        <taxon>Cytophagales</taxon>
        <taxon>Rhodocytophagaceae</taxon>
        <taxon>Xanthocytophaga</taxon>
    </lineage>
</organism>
<dbReference type="Pfam" id="PF00675">
    <property type="entry name" value="Peptidase_M16"/>
    <property type="match status" value="1"/>
</dbReference>
<dbReference type="SUPFAM" id="SSF63411">
    <property type="entry name" value="LuxS/MPP-like metallohydrolase"/>
    <property type="match status" value="2"/>
</dbReference>
<gene>
    <name evidence="4" type="ORF">QNI22_10090</name>
</gene>
<dbReference type="Proteomes" id="UP001232063">
    <property type="component" value="Unassembled WGS sequence"/>
</dbReference>
<feature type="chain" id="PRO_5042046572" evidence="1">
    <location>
        <begin position="20"/>
        <end position="691"/>
    </location>
</feature>
<evidence type="ECO:0000313" key="4">
    <source>
        <dbReference type="EMBL" id="MDJ1501000.1"/>
    </source>
</evidence>
<accession>A0AAE3UDA4</accession>
<dbReference type="EMBL" id="JASJOU010000002">
    <property type="protein sequence ID" value="MDJ1501000.1"/>
    <property type="molecule type" value="Genomic_DNA"/>
</dbReference>
<dbReference type="InterPro" id="IPR011765">
    <property type="entry name" value="Pept_M16_N"/>
</dbReference>
<keyword evidence="5" id="KW-1185">Reference proteome</keyword>
<proteinExistence type="predicted"/>
<dbReference type="RefSeq" id="WP_314510494.1">
    <property type="nucleotide sequence ID" value="NZ_JASJOU010000002.1"/>
</dbReference>
<dbReference type="PANTHER" id="PTHR11851:SF224">
    <property type="entry name" value="PROCESSING PROTEASE"/>
    <property type="match status" value="1"/>
</dbReference>
<evidence type="ECO:0000259" key="3">
    <source>
        <dbReference type="Pfam" id="PF05193"/>
    </source>
</evidence>
<comment type="caution">
    <text evidence="4">The sequence shown here is derived from an EMBL/GenBank/DDBJ whole genome shotgun (WGS) entry which is preliminary data.</text>
</comment>
<feature type="domain" description="Peptidase M16 C-terminal" evidence="3">
    <location>
        <begin position="198"/>
        <end position="375"/>
    </location>
</feature>
<sequence length="691" mass="76498">MKKLFILFYICLSSLTTFAQLDRSKRPAPGPAPVIRLGKYESFQLANGLKIFVVTNKKLPRIAVNLILDYIPPLEKEVTGLGDITGQMLRTGTQSRTKDQIDEQIDFLGATLYTSSSGAYGSSLKKHQDKLMEIMADLLLHPSFKQEELDKIKTEKKNELSLSKDEPESILQQVQSVVLYGKEHPYGEITTEKSIDAITLDKINTYYATYFKPNLGYMAFVGDITLAEAKALTEKYFSTWKQGTVPTPTYIQPKVPAKTKVIVVNKPEAVQTVLSIAYPIDFKPGPPDAIRASITNDILGYGGFSGRLFQNLREKHGYTYGAYSSLQNDRLVGSFSAGGNIKTNVIDSAITEILSEMHKIRDVVVTDAELKQTKNIRNGIFVQSLEDPQTIARFALNTARYKLPADYYSNYLKNIEAVKIPDIQTMAKKYILPDNAYIIVVGNTSEFEAKLQQFGEIIHYDAEGNKIEASSSSSSIPADLTADKVIGNYINAIGGKEKLIKIRDVSTSMSAKVQGMEVTGIRQQKTPNKLKMSMKIASMGMEVLKIVSNGNKATFSAMGNTQELTGKELESTKAMNTLFPELYYDQIGVTRTLKGIEKVNGSDTYVIELTLPGGSKTTEYFEINTGLKVRQILVGESNGQTVTQTTNFGDYREVSGVKFPYLLSTSFGPQVVDLKVTSIELNKGLGDEVFE</sequence>
<dbReference type="AlphaFoldDB" id="A0AAE3UDA4"/>
<name>A0AAE3UDA4_9BACT</name>
<dbReference type="Gene3D" id="3.30.830.10">
    <property type="entry name" value="Metalloenzyme, LuxS/M16 peptidase-like"/>
    <property type="match status" value="2"/>
</dbReference>
<dbReference type="PANTHER" id="PTHR11851">
    <property type="entry name" value="METALLOPROTEASE"/>
    <property type="match status" value="1"/>
</dbReference>
<keyword evidence="1" id="KW-0732">Signal</keyword>
<feature type="signal peptide" evidence="1">
    <location>
        <begin position="1"/>
        <end position="19"/>
    </location>
</feature>